<dbReference type="Pfam" id="PF01614">
    <property type="entry name" value="IclR_C"/>
    <property type="match status" value="1"/>
</dbReference>
<sequence length="273" mass="30717">MDTTLMQKESIEEYGKTLEKHADNADFLSSFARGLMIFEVLSTSKRAQTISDIAKETGFPRATVRRGLFTLVELGYVLQDDRYYELSPKVLMIAHDYINSQTLSTTAQPILENLTRELNETATMGVLVKDEVIYIARSSDNRQKIMSNTLTIGSHLPAYCSSIGRVLLAAESRERQIEILAQSHLIPYTDRTIYDRDRLLDELEKVKREGYSIIDQELEVGLRSISVPVFDRSGKVIASISISALTLKYSIDELINKCLPALQKAAAILTTFI</sequence>
<keyword evidence="7" id="KW-1185">Reference proteome</keyword>
<dbReference type="InterPro" id="IPR029016">
    <property type="entry name" value="GAF-like_dom_sf"/>
</dbReference>
<keyword evidence="1" id="KW-0805">Transcription regulation</keyword>
<name>A0A2U2AK68_9GAMM</name>
<accession>A0A2U2AK68</accession>
<dbReference type="InterPro" id="IPR005471">
    <property type="entry name" value="Tscrpt_reg_IclR_N"/>
</dbReference>
<evidence type="ECO:0000256" key="3">
    <source>
        <dbReference type="ARBA" id="ARBA00023163"/>
    </source>
</evidence>
<dbReference type="EMBL" id="QEWR01000003">
    <property type="protein sequence ID" value="PWD83226.1"/>
    <property type="molecule type" value="Genomic_DNA"/>
</dbReference>
<evidence type="ECO:0000313" key="6">
    <source>
        <dbReference type="EMBL" id="PWD83226.1"/>
    </source>
</evidence>
<dbReference type="InterPro" id="IPR014757">
    <property type="entry name" value="Tscrpt_reg_IclR_C"/>
</dbReference>
<evidence type="ECO:0000256" key="1">
    <source>
        <dbReference type="ARBA" id="ARBA00023015"/>
    </source>
</evidence>
<dbReference type="Pfam" id="PF09339">
    <property type="entry name" value="HTH_IclR"/>
    <property type="match status" value="1"/>
</dbReference>
<organism evidence="6 7">
    <name type="scientific">Ignatzschineria indica</name>
    <dbReference type="NCBI Taxonomy" id="472583"/>
    <lineage>
        <taxon>Bacteria</taxon>
        <taxon>Pseudomonadati</taxon>
        <taxon>Pseudomonadota</taxon>
        <taxon>Gammaproteobacteria</taxon>
        <taxon>Cardiobacteriales</taxon>
        <taxon>Ignatzschineriaceae</taxon>
        <taxon>Ignatzschineria</taxon>
    </lineage>
</organism>
<dbReference type="GO" id="GO:0003700">
    <property type="term" value="F:DNA-binding transcription factor activity"/>
    <property type="evidence" value="ECO:0007669"/>
    <property type="project" value="TreeGrafter"/>
</dbReference>
<evidence type="ECO:0000259" key="5">
    <source>
        <dbReference type="PROSITE" id="PS51078"/>
    </source>
</evidence>
<protein>
    <submittedName>
        <fullName evidence="6">IclR family transcriptional regulator</fullName>
    </submittedName>
</protein>
<dbReference type="SMART" id="SM00346">
    <property type="entry name" value="HTH_ICLR"/>
    <property type="match status" value="1"/>
</dbReference>
<dbReference type="SUPFAM" id="SSF55781">
    <property type="entry name" value="GAF domain-like"/>
    <property type="match status" value="1"/>
</dbReference>
<reference evidence="6 7" key="1">
    <citation type="journal article" date="2018" name="Genome Announc.">
        <title>Ignatzschineria cameli sp. nov., isolated from necrotic foot tissue of dromedaries (Camelus dromedarius) and associated maggots (Wohlfahrtia species) in Dubai.</title>
        <authorList>
            <person name="Tsang C.C."/>
            <person name="Tang J.Y."/>
            <person name="Fong J.Y."/>
            <person name="Kinne J."/>
            <person name="Lee H.H."/>
            <person name="Joseph M."/>
            <person name="Jose S."/>
            <person name="Schuster R.K."/>
            <person name="Tang Y."/>
            <person name="Sivakumar S."/>
            <person name="Chen J.H."/>
            <person name="Teng J.L."/>
            <person name="Lau S.K."/>
            <person name="Wernery U."/>
            <person name="Woo P.C."/>
        </authorList>
    </citation>
    <scope>NUCLEOTIDE SEQUENCE [LARGE SCALE GENOMIC DNA]</scope>
    <source>
        <strain evidence="6 7">KCTC 22643</strain>
    </source>
</reference>
<evidence type="ECO:0000313" key="7">
    <source>
        <dbReference type="Proteomes" id="UP000244948"/>
    </source>
</evidence>
<dbReference type="GO" id="GO:0003677">
    <property type="term" value="F:DNA binding"/>
    <property type="evidence" value="ECO:0007669"/>
    <property type="project" value="UniProtKB-KW"/>
</dbReference>
<dbReference type="InterPro" id="IPR036388">
    <property type="entry name" value="WH-like_DNA-bd_sf"/>
</dbReference>
<dbReference type="Proteomes" id="UP000244948">
    <property type="component" value="Unassembled WGS sequence"/>
</dbReference>
<dbReference type="PROSITE" id="PS51078">
    <property type="entry name" value="ICLR_ED"/>
    <property type="match status" value="1"/>
</dbReference>
<dbReference type="Gene3D" id="3.30.450.40">
    <property type="match status" value="1"/>
</dbReference>
<dbReference type="PANTHER" id="PTHR30136:SF34">
    <property type="entry name" value="TRANSCRIPTIONAL REGULATOR"/>
    <property type="match status" value="1"/>
</dbReference>
<evidence type="ECO:0000256" key="2">
    <source>
        <dbReference type="ARBA" id="ARBA00023125"/>
    </source>
</evidence>
<keyword evidence="2" id="KW-0238">DNA-binding</keyword>
<dbReference type="InterPro" id="IPR036390">
    <property type="entry name" value="WH_DNA-bd_sf"/>
</dbReference>
<dbReference type="SUPFAM" id="SSF46785">
    <property type="entry name" value="Winged helix' DNA-binding domain"/>
    <property type="match status" value="1"/>
</dbReference>
<proteinExistence type="predicted"/>
<gene>
    <name evidence="6" type="ORF">DC082_07410</name>
</gene>
<feature type="domain" description="IclR-ED" evidence="5">
    <location>
        <begin position="89"/>
        <end position="273"/>
    </location>
</feature>
<dbReference type="GO" id="GO:0045892">
    <property type="term" value="P:negative regulation of DNA-templated transcription"/>
    <property type="evidence" value="ECO:0007669"/>
    <property type="project" value="TreeGrafter"/>
</dbReference>
<dbReference type="AlphaFoldDB" id="A0A2U2AK68"/>
<keyword evidence="3" id="KW-0804">Transcription</keyword>
<dbReference type="Gene3D" id="1.10.10.10">
    <property type="entry name" value="Winged helix-like DNA-binding domain superfamily/Winged helix DNA-binding domain"/>
    <property type="match status" value="1"/>
</dbReference>
<evidence type="ECO:0000259" key="4">
    <source>
        <dbReference type="PROSITE" id="PS51077"/>
    </source>
</evidence>
<dbReference type="PROSITE" id="PS51077">
    <property type="entry name" value="HTH_ICLR"/>
    <property type="match status" value="1"/>
</dbReference>
<comment type="caution">
    <text evidence="6">The sequence shown here is derived from an EMBL/GenBank/DDBJ whole genome shotgun (WGS) entry which is preliminary data.</text>
</comment>
<dbReference type="PANTHER" id="PTHR30136">
    <property type="entry name" value="HELIX-TURN-HELIX TRANSCRIPTIONAL REGULATOR, ICLR FAMILY"/>
    <property type="match status" value="1"/>
</dbReference>
<feature type="domain" description="HTH iclR-type" evidence="4">
    <location>
        <begin position="28"/>
        <end position="88"/>
    </location>
</feature>
<dbReference type="InterPro" id="IPR050707">
    <property type="entry name" value="HTH_MetabolicPath_Reg"/>
</dbReference>